<feature type="compositionally biased region" description="Basic and acidic residues" evidence="1">
    <location>
        <begin position="377"/>
        <end position="387"/>
    </location>
</feature>
<dbReference type="AlphaFoldDB" id="A0AAU9UI88"/>
<organism evidence="2 3">
    <name type="scientific">Euphydryas editha</name>
    <name type="common">Edith's checkerspot</name>
    <dbReference type="NCBI Taxonomy" id="104508"/>
    <lineage>
        <taxon>Eukaryota</taxon>
        <taxon>Metazoa</taxon>
        <taxon>Ecdysozoa</taxon>
        <taxon>Arthropoda</taxon>
        <taxon>Hexapoda</taxon>
        <taxon>Insecta</taxon>
        <taxon>Pterygota</taxon>
        <taxon>Neoptera</taxon>
        <taxon>Endopterygota</taxon>
        <taxon>Lepidoptera</taxon>
        <taxon>Glossata</taxon>
        <taxon>Ditrysia</taxon>
        <taxon>Papilionoidea</taxon>
        <taxon>Nymphalidae</taxon>
        <taxon>Nymphalinae</taxon>
        <taxon>Euphydryas</taxon>
    </lineage>
</organism>
<accession>A0AAU9UI88</accession>
<feature type="compositionally biased region" description="Basic and acidic residues" evidence="1">
    <location>
        <begin position="21"/>
        <end position="54"/>
    </location>
</feature>
<sequence>MSDSDSLESESEQPLAKNAKSHYDTLKVNNKKNEREQRYREQSRKKLKQREVERRKRLQYVQSIAGPSSTTSNLKRTELNNEETIAAIPQSSSGLEGSQTSSIQRNEEAKEKDTIQKRRERQLRYREKNREKLKQRRAEKRKRLQYLLSIAGPSPSSNINRIELNDEETIAAISKNSSGLEGTQISSIQRNELAKGKIALQKHRKHQQIYREKNREKLRQRKAERRKRLQYLLSIAEPSPSSNINRIELNDEETIAAISKTSSGLEGTQISSIDRNELAKVKNAIQKSRERQKRYREKNREKLKQLKAESRKRIKYLRSIAEPSTSSNINRIKLNDEETIAAISQSSSGLGGTHTSSIQRNEQAKENNTLQKKRERQQRYREKNREKLRQRKAERRKRLQNSEMITESSTSSNIEFTEIINKPIIDEISTNSKQ</sequence>
<proteinExistence type="predicted"/>
<name>A0AAU9UI88_EUPED</name>
<dbReference type="EMBL" id="CAKOGL010000020">
    <property type="protein sequence ID" value="CAH2098847.1"/>
    <property type="molecule type" value="Genomic_DNA"/>
</dbReference>
<feature type="compositionally biased region" description="Basic and acidic residues" evidence="1">
    <location>
        <begin position="105"/>
        <end position="132"/>
    </location>
</feature>
<comment type="caution">
    <text evidence="2">The sequence shown here is derived from an EMBL/GenBank/DDBJ whole genome shotgun (WGS) entry which is preliminary data.</text>
</comment>
<feature type="compositionally biased region" description="Polar residues" evidence="1">
    <location>
        <begin position="60"/>
        <end position="74"/>
    </location>
</feature>
<feature type="compositionally biased region" description="Low complexity" evidence="1">
    <location>
        <begin position="90"/>
        <end position="102"/>
    </location>
</feature>
<evidence type="ECO:0000313" key="2">
    <source>
        <dbReference type="EMBL" id="CAH2098847.1"/>
    </source>
</evidence>
<feature type="compositionally biased region" description="Basic and acidic residues" evidence="1">
    <location>
        <begin position="298"/>
        <end position="307"/>
    </location>
</feature>
<protein>
    <submittedName>
        <fullName evidence="2">Uncharacterized protein</fullName>
    </submittedName>
</protein>
<reference evidence="2" key="1">
    <citation type="submission" date="2022-03" db="EMBL/GenBank/DDBJ databases">
        <authorList>
            <person name="Tunstrom K."/>
        </authorList>
    </citation>
    <scope>NUCLEOTIDE SEQUENCE</scope>
</reference>
<gene>
    <name evidence="2" type="ORF">EEDITHA_LOCUS13922</name>
</gene>
<keyword evidence="3" id="KW-1185">Reference proteome</keyword>
<feature type="region of interest" description="Disordered" evidence="1">
    <location>
        <begin position="1"/>
        <end position="138"/>
    </location>
</feature>
<feature type="region of interest" description="Disordered" evidence="1">
    <location>
        <begin position="287"/>
        <end position="307"/>
    </location>
</feature>
<dbReference type="Proteomes" id="UP001153954">
    <property type="component" value="Unassembled WGS sequence"/>
</dbReference>
<evidence type="ECO:0000256" key="1">
    <source>
        <dbReference type="SAM" id="MobiDB-lite"/>
    </source>
</evidence>
<feature type="compositionally biased region" description="Acidic residues" evidence="1">
    <location>
        <begin position="1"/>
        <end position="11"/>
    </location>
</feature>
<feature type="region of interest" description="Disordered" evidence="1">
    <location>
        <begin position="344"/>
        <end position="415"/>
    </location>
</feature>
<feature type="compositionally biased region" description="Polar residues" evidence="1">
    <location>
        <begin position="358"/>
        <end position="370"/>
    </location>
</feature>
<feature type="compositionally biased region" description="Basic residues" evidence="1">
    <location>
        <begin position="388"/>
        <end position="399"/>
    </location>
</feature>
<feature type="compositionally biased region" description="Low complexity" evidence="1">
    <location>
        <begin position="344"/>
        <end position="357"/>
    </location>
</feature>
<feature type="compositionally biased region" description="Polar residues" evidence="1">
    <location>
        <begin position="401"/>
        <end position="415"/>
    </location>
</feature>
<evidence type="ECO:0000313" key="3">
    <source>
        <dbReference type="Proteomes" id="UP001153954"/>
    </source>
</evidence>